<dbReference type="Proteomes" id="UP000323597">
    <property type="component" value="Chromosome D06"/>
</dbReference>
<evidence type="ECO:0000256" key="5">
    <source>
        <dbReference type="ARBA" id="ARBA00022847"/>
    </source>
</evidence>
<feature type="transmembrane region" description="Helical" evidence="9">
    <location>
        <begin position="373"/>
        <end position="391"/>
    </location>
</feature>
<dbReference type="GO" id="GO:0015293">
    <property type="term" value="F:symporter activity"/>
    <property type="evidence" value="ECO:0007669"/>
    <property type="project" value="UniProtKB-KW"/>
</dbReference>
<dbReference type="EMBL" id="CM017654">
    <property type="protein sequence ID" value="TYI77218.1"/>
    <property type="molecule type" value="Genomic_DNA"/>
</dbReference>
<keyword evidence="2" id="KW-0813">Transport</keyword>
<comment type="subcellular location">
    <subcellularLocation>
        <location evidence="1">Cell membrane</location>
        <topology evidence="1">Multi-pass membrane protein</topology>
    </subcellularLocation>
</comment>
<evidence type="ECO:0000256" key="3">
    <source>
        <dbReference type="ARBA" id="ARBA00022475"/>
    </source>
</evidence>
<evidence type="ECO:0000313" key="10">
    <source>
        <dbReference type="EMBL" id="TYI77218.1"/>
    </source>
</evidence>
<reference evidence="10 11" key="1">
    <citation type="submission" date="2019-07" db="EMBL/GenBank/DDBJ databases">
        <title>WGS assembly of Gossypium mustelinum.</title>
        <authorList>
            <person name="Chen Z.J."/>
            <person name="Sreedasyam A."/>
            <person name="Ando A."/>
            <person name="Song Q."/>
            <person name="De L."/>
            <person name="Hulse-Kemp A."/>
            <person name="Ding M."/>
            <person name="Ye W."/>
            <person name="Kirkbride R."/>
            <person name="Jenkins J."/>
            <person name="Plott C."/>
            <person name="Lovell J."/>
            <person name="Lin Y.-M."/>
            <person name="Vaughn R."/>
            <person name="Liu B."/>
            <person name="Li W."/>
            <person name="Simpson S."/>
            <person name="Scheffler B."/>
            <person name="Saski C."/>
            <person name="Grover C."/>
            <person name="Hu G."/>
            <person name="Conover J."/>
            <person name="Carlson J."/>
            <person name="Shu S."/>
            <person name="Boston L."/>
            <person name="Williams M."/>
            <person name="Peterson D."/>
            <person name="Mcgee K."/>
            <person name="Jones D."/>
            <person name="Wendel J."/>
            <person name="Stelly D."/>
            <person name="Grimwood J."/>
            <person name="Schmutz J."/>
        </authorList>
    </citation>
    <scope>NUCLEOTIDE SEQUENCE [LARGE SCALE GENOMIC DNA]</scope>
    <source>
        <strain evidence="10">1408120.09</strain>
    </source>
</reference>
<dbReference type="AlphaFoldDB" id="A0A5D2UIT5"/>
<accession>A0A5D2UIT5</accession>
<evidence type="ECO:0000256" key="4">
    <source>
        <dbReference type="ARBA" id="ARBA00022692"/>
    </source>
</evidence>
<evidence type="ECO:0000256" key="8">
    <source>
        <dbReference type="ARBA" id="ARBA00024041"/>
    </source>
</evidence>
<dbReference type="PANTHER" id="PTHR45826:SF18">
    <property type="entry name" value="NEUTRAL AMINO ACID TRANSPORTER"/>
    <property type="match status" value="1"/>
</dbReference>
<organism evidence="10 11">
    <name type="scientific">Gossypium mustelinum</name>
    <name type="common">Cotton</name>
    <name type="synonym">Gossypium caicoense</name>
    <dbReference type="NCBI Taxonomy" id="34275"/>
    <lineage>
        <taxon>Eukaryota</taxon>
        <taxon>Viridiplantae</taxon>
        <taxon>Streptophyta</taxon>
        <taxon>Embryophyta</taxon>
        <taxon>Tracheophyta</taxon>
        <taxon>Spermatophyta</taxon>
        <taxon>Magnoliopsida</taxon>
        <taxon>eudicotyledons</taxon>
        <taxon>Gunneridae</taxon>
        <taxon>Pentapetalae</taxon>
        <taxon>rosids</taxon>
        <taxon>malvids</taxon>
        <taxon>Malvales</taxon>
        <taxon>Malvaceae</taxon>
        <taxon>Malvoideae</taxon>
        <taxon>Gossypium</taxon>
    </lineage>
</organism>
<dbReference type="Pfam" id="PF13520">
    <property type="entry name" value="AA_permease_2"/>
    <property type="match status" value="1"/>
</dbReference>
<keyword evidence="5" id="KW-0769">Symport</keyword>
<feature type="transmembrane region" description="Helical" evidence="9">
    <location>
        <begin position="34"/>
        <end position="52"/>
    </location>
</feature>
<dbReference type="PIRSF" id="PIRSF006060">
    <property type="entry name" value="AA_transporter"/>
    <property type="match status" value="1"/>
</dbReference>
<feature type="transmembrane region" description="Helical" evidence="9">
    <location>
        <begin position="172"/>
        <end position="193"/>
    </location>
</feature>
<dbReference type="Gene3D" id="1.20.1740.10">
    <property type="entry name" value="Amino acid/polyamine transporter I"/>
    <property type="match status" value="2"/>
</dbReference>
<feature type="transmembrane region" description="Helical" evidence="9">
    <location>
        <begin position="314"/>
        <end position="333"/>
    </location>
</feature>
<feature type="transmembrane region" description="Helical" evidence="9">
    <location>
        <begin position="58"/>
        <end position="75"/>
    </location>
</feature>
<keyword evidence="4 9" id="KW-0812">Transmembrane</keyword>
<proteinExistence type="inferred from homology"/>
<evidence type="ECO:0000256" key="2">
    <source>
        <dbReference type="ARBA" id="ARBA00022448"/>
    </source>
</evidence>
<feature type="transmembrane region" description="Helical" evidence="9">
    <location>
        <begin position="289"/>
        <end position="308"/>
    </location>
</feature>
<gene>
    <name evidence="10" type="ORF">E1A91_D06G130000v1</name>
</gene>
<dbReference type="GO" id="GO:0005886">
    <property type="term" value="C:plasma membrane"/>
    <property type="evidence" value="ECO:0007669"/>
    <property type="project" value="UniProtKB-SubCell"/>
</dbReference>
<name>A0A5D2UIT5_GOSMU</name>
<keyword evidence="3" id="KW-1003">Cell membrane</keyword>
<keyword evidence="7 9" id="KW-0472">Membrane</keyword>
<protein>
    <recommendedName>
        <fullName evidence="12">Amino acid permease/ SLC12A domain-containing protein</fullName>
    </recommendedName>
</protein>
<evidence type="ECO:0000313" key="11">
    <source>
        <dbReference type="Proteomes" id="UP000323597"/>
    </source>
</evidence>
<dbReference type="PANTHER" id="PTHR45826">
    <property type="entry name" value="POLYAMINE TRANSPORTER PUT1"/>
    <property type="match status" value="1"/>
</dbReference>
<evidence type="ECO:0000256" key="6">
    <source>
        <dbReference type="ARBA" id="ARBA00022989"/>
    </source>
</evidence>
<dbReference type="GO" id="GO:0015203">
    <property type="term" value="F:polyamine transmembrane transporter activity"/>
    <property type="evidence" value="ECO:0007669"/>
    <property type="project" value="UniProtKB-ARBA"/>
</dbReference>
<dbReference type="InterPro" id="IPR044566">
    <property type="entry name" value="RMV1-like"/>
</dbReference>
<evidence type="ECO:0000256" key="7">
    <source>
        <dbReference type="ARBA" id="ARBA00023136"/>
    </source>
</evidence>
<comment type="similarity">
    <text evidence="8">Belongs to the amino acid-polyamine-organocation (APC) superfamily. Polyamine:cation symporter (PHS) (TC 2.A.3.12) family.</text>
</comment>
<sequence length="417" mass="46204">MGDSNYSQQLLDHQETLPTTKAASASQNHKKLSIIPFIFLIYFEVSGGAYGAEAAVGAAGPLCSILGFLIFPFLWSIPEALITAELATTFPGNGGYVIWAHQAFGPFWGLLIGSWKFVSGVINLASCSVLCIEYIKLVLPLFSCGASRYFAVVSLALVLSFLNYTGLVVVGYTAILLGIFSLLPFILLALISIPNIDPSRWISLNEDRVKTDWSLFFNTLFWNLNFWDNASSLAGKWLMIFLESGAVLSSIGFYEAQLTSCAYQLLGMADLGVLPQCFSVRSKWFNTPWLGILVSTLITVAVSSMNFADLISSINFLYSLAMLLEFASFLWLRRKLPMMERPFRVPLELPGLTMMCLIPSGFLVYIMSLANGTVLLVSSVVSALTILWYFMTNHFCKSNMWTHFNNVGPKLMDQDLE</sequence>
<feature type="transmembrane region" description="Helical" evidence="9">
    <location>
        <begin position="345"/>
        <end position="367"/>
    </location>
</feature>
<keyword evidence="6 9" id="KW-1133">Transmembrane helix</keyword>
<dbReference type="InterPro" id="IPR002293">
    <property type="entry name" value="AA/rel_permease1"/>
</dbReference>
<evidence type="ECO:0008006" key="12">
    <source>
        <dbReference type="Google" id="ProtNLM"/>
    </source>
</evidence>
<evidence type="ECO:0000256" key="1">
    <source>
        <dbReference type="ARBA" id="ARBA00004651"/>
    </source>
</evidence>
<evidence type="ECO:0000256" key="9">
    <source>
        <dbReference type="SAM" id="Phobius"/>
    </source>
</evidence>
<feature type="transmembrane region" description="Helical" evidence="9">
    <location>
        <begin position="96"/>
        <end position="115"/>
    </location>
</feature>
<keyword evidence="11" id="KW-1185">Reference proteome</keyword>